<protein>
    <submittedName>
        <fullName evidence="7">Pre-mRNA-splicing factor SPF27</fullName>
    </submittedName>
</protein>
<dbReference type="GO" id="GO:0006397">
    <property type="term" value="P:mRNA processing"/>
    <property type="evidence" value="ECO:0007669"/>
    <property type="project" value="UniProtKB-KW"/>
</dbReference>
<evidence type="ECO:0000256" key="3">
    <source>
        <dbReference type="ARBA" id="ARBA00022728"/>
    </source>
</evidence>
<evidence type="ECO:0000256" key="5">
    <source>
        <dbReference type="ARBA" id="ARBA00023242"/>
    </source>
</evidence>
<dbReference type="EMBL" id="CP034456">
    <property type="protein sequence ID" value="QBM85949.1"/>
    <property type="molecule type" value="Genomic_DNA"/>
</dbReference>
<dbReference type="STRING" id="2163413.A0A4P6XH45"/>
<keyword evidence="2" id="KW-0507">mRNA processing</keyword>
<keyword evidence="5" id="KW-0539">Nucleus</keyword>
<accession>A0A4P6XH45</accession>
<keyword evidence="8" id="KW-1185">Reference proteome</keyword>
<gene>
    <name evidence="7" type="primary">MPUL0A05800</name>
    <name evidence="7" type="ORF">METSCH_A05800</name>
</gene>
<keyword evidence="4" id="KW-0508">mRNA splicing</keyword>
<evidence type="ECO:0000256" key="1">
    <source>
        <dbReference type="ARBA" id="ARBA00004123"/>
    </source>
</evidence>
<dbReference type="AlphaFoldDB" id="A0A4P6XH45"/>
<evidence type="ECO:0000256" key="2">
    <source>
        <dbReference type="ARBA" id="ARBA00022664"/>
    </source>
</evidence>
<organism evidence="7 8">
    <name type="scientific">Metschnikowia aff. pulcherrima</name>
    <dbReference type="NCBI Taxonomy" id="2163413"/>
    <lineage>
        <taxon>Eukaryota</taxon>
        <taxon>Fungi</taxon>
        <taxon>Dikarya</taxon>
        <taxon>Ascomycota</taxon>
        <taxon>Saccharomycotina</taxon>
        <taxon>Pichiomycetes</taxon>
        <taxon>Metschnikowiaceae</taxon>
        <taxon>Metschnikowia</taxon>
    </lineage>
</organism>
<dbReference type="GO" id="GO:0008380">
    <property type="term" value="P:RNA splicing"/>
    <property type="evidence" value="ECO:0007669"/>
    <property type="project" value="UniProtKB-KW"/>
</dbReference>
<proteinExistence type="predicted"/>
<keyword evidence="3" id="KW-0747">Spliceosome</keyword>
<evidence type="ECO:0000256" key="6">
    <source>
        <dbReference type="SAM" id="Coils"/>
    </source>
</evidence>
<dbReference type="Pfam" id="PF05700">
    <property type="entry name" value="BCAS2"/>
    <property type="match status" value="1"/>
</dbReference>
<evidence type="ECO:0000256" key="4">
    <source>
        <dbReference type="ARBA" id="ARBA00023187"/>
    </source>
</evidence>
<name>A0A4P6XH45_9ASCO</name>
<feature type="coiled-coil region" evidence="6">
    <location>
        <begin position="121"/>
        <end position="169"/>
    </location>
</feature>
<evidence type="ECO:0000313" key="7">
    <source>
        <dbReference type="EMBL" id="QBM85949.1"/>
    </source>
</evidence>
<dbReference type="InterPro" id="IPR008409">
    <property type="entry name" value="SPF27"/>
</dbReference>
<evidence type="ECO:0000313" key="8">
    <source>
        <dbReference type="Proteomes" id="UP000292447"/>
    </source>
</evidence>
<reference evidence="8" key="1">
    <citation type="submission" date="2019-03" db="EMBL/GenBank/DDBJ databases">
        <title>Snf2 controls pulcherriminic acid biosynthesis and connects pigmentation and antifungal activity of the yeast Metschnikowia pulcherrima.</title>
        <authorList>
            <person name="Gore-Lloyd D."/>
            <person name="Sumann I."/>
            <person name="Brachmann A.O."/>
            <person name="Schneeberger K."/>
            <person name="Ortiz-Merino R.A."/>
            <person name="Moreno-Beltran M."/>
            <person name="Schlaefli M."/>
            <person name="Kirner P."/>
            <person name="Santos Kron A."/>
            <person name="Wolfe K.H."/>
            <person name="Piel J."/>
            <person name="Ahrens C.H."/>
            <person name="Henk D."/>
            <person name="Freimoser F.M."/>
        </authorList>
    </citation>
    <scope>NUCLEOTIDE SEQUENCE [LARGE SCALE GENOMIC DNA]</scope>
    <source>
        <strain evidence="8">APC 1.2</strain>
    </source>
</reference>
<dbReference type="Proteomes" id="UP000292447">
    <property type="component" value="Chromosome I"/>
</dbReference>
<comment type="subcellular location">
    <subcellularLocation>
        <location evidence="1">Nucleus</location>
    </subcellularLocation>
</comment>
<keyword evidence="6" id="KW-0175">Coiled coil</keyword>
<sequence>MLSFETDPVDYLPFIDGEITDAERQAVEQLIRAEMPAETSPLHPMVGTIMPLSENRSLLMRDMAQFESEDVGGVVPDTFLPGGITMDRYTDFGPDDDVDYARMYTSLLYSILRERNAQMGVENATERAQAQKAVNERLAELEKAQKSVLLRKRANVEELKNARQTKQAQFQPVNGYLEQRWKDGIKHMVDLGIDKQLLLLG</sequence>
<dbReference type="GO" id="GO:0005681">
    <property type="term" value="C:spliceosomal complex"/>
    <property type="evidence" value="ECO:0007669"/>
    <property type="project" value="UniProtKB-KW"/>
</dbReference>